<organism evidence="1 2">
    <name type="scientific">Roseivivax jejudonensis</name>
    <dbReference type="NCBI Taxonomy" id="1529041"/>
    <lineage>
        <taxon>Bacteria</taxon>
        <taxon>Pseudomonadati</taxon>
        <taxon>Pseudomonadota</taxon>
        <taxon>Alphaproteobacteria</taxon>
        <taxon>Rhodobacterales</taxon>
        <taxon>Roseobacteraceae</taxon>
        <taxon>Roseivivax</taxon>
    </lineage>
</organism>
<dbReference type="Proteomes" id="UP000193570">
    <property type="component" value="Unassembled WGS sequence"/>
</dbReference>
<dbReference type="AlphaFoldDB" id="A0A1X6Y398"/>
<sequence length="104" mass="10026">MGKILIGCVGLCAGAVIGAIFGGAVLGGATTGIGIATGLSAGICSTVIAAEEEGLLTADEIDQVLNRAAADASEMAGTDTAAPVVGSLDECSQVMDRMRAAAAE</sequence>
<gene>
    <name evidence="1" type="ORF">ROJ8625_00053</name>
</gene>
<dbReference type="RefSeq" id="WP_085789854.1">
    <property type="nucleotide sequence ID" value="NZ_FWFK01000001.1"/>
</dbReference>
<evidence type="ECO:0000313" key="2">
    <source>
        <dbReference type="Proteomes" id="UP000193570"/>
    </source>
</evidence>
<dbReference type="OrthoDB" id="7871682at2"/>
<proteinExistence type="predicted"/>
<keyword evidence="2" id="KW-1185">Reference proteome</keyword>
<dbReference type="EMBL" id="FWFK01000001">
    <property type="protein sequence ID" value="SLN09680.1"/>
    <property type="molecule type" value="Genomic_DNA"/>
</dbReference>
<reference evidence="1 2" key="1">
    <citation type="submission" date="2017-03" db="EMBL/GenBank/DDBJ databases">
        <authorList>
            <person name="Afonso C.L."/>
            <person name="Miller P.J."/>
            <person name="Scott M.A."/>
            <person name="Spackman E."/>
            <person name="Goraichik I."/>
            <person name="Dimitrov K.M."/>
            <person name="Suarez D.L."/>
            <person name="Swayne D.E."/>
        </authorList>
    </citation>
    <scope>NUCLEOTIDE SEQUENCE [LARGE SCALE GENOMIC DNA]</scope>
    <source>
        <strain evidence="1 2">CECT 8625</strain>
    </source>
</reference>
<protein>
    <submittedName>
        <fullName evidence="1">Uncharacterized protein</fullName>
    </submittedName>
</protein>
<accession>A0A1X6Y398</accession>
<name>A0A1X6Y398_9RHOB</name>
<evidence type="ECO:0000313" key="1">
    <source>
        <dbReference type="EMBL" id="SLN09680.1"/>
    </source>
</evidence>